<keyword evidence="3" id="KW-1185">Reference proteome</keyword>
<evidence type="ECO:0000313" key="2">
    <source>
        <dbReference type="EMBL" id="KAH0564840.1"/>
    </source>
</evidence>
<dbReference type="SUPFAM" id="SSF53474">
    <property type="entry name" value="alpha/beta-Hydrolases"/>
    <property type="match status" value="1"/>
</dbReference>
<feature type="non-terminal residue" evidence="2">
    <location>
        <position position="340"/>
    </location>
</feature>
<reference evidence="2" key="1">
    <citation type="submission" date="2021-03" db="EMBL/GenBank/DDBJ databases">
        <title>Comparative genomics and phylogenomic investigation of the class Geoglossomycetes provide insights into ecological specialization and systematics.</title>
        <authorList>
            <person name="Melie T."/>
            <person name="Pirro S."/>
            <person name="Miller A.N."/>
            <person name="Quandt A."/>
        </authorList>
    </citation>
    <scope>NUCLEOTIDE SEQUENCE</scope>
    <source>
        <strain evidence="2">CAQ_001_2017</strain>
    </source>
</reference>
<dbReference type="InterPro" id="IPR018712">
    <property type="entry name" value="Tle1-like_cat"/>
</dbReference>
<sequence length="340" mass="37853">MSHLRQRRIVVCCDGTWMNSDNGFDASTGLFQVPTNVTRFVRALKTEGTKRAGPGAGDPIGQLKYYQAGVGTGVGLWDRVVGGGTGLGLSEHIREAYGFIANNYRESSANSPDPDEIFLLGFSRGAFTARSLAGLIGFVGLLTRKGMEYFYEIFKDYENASVPGYKSPFPDRPFKGKPSMGDAAGKKRYQELLFENGMTRLNVPIKAVAVWDTVGSLGIPTISWIDKLHLPFPSNKELLFYDTKLDNLNIEYAFQALALDEMRWSFPPAMWELPPGSTTVLKQTWFPGVHSNIGGGMDDQQLSDITLAWMLSQLDGMLDFDEDYIKAQWDITDRREVQID</sequence>
<accession>A0A9P8RSB7</accession>
<evidence type="ECO:0000259" key="1">
    <source>
        <dbReference type="Pfam" id="PF09994"/>
    </source>
</evidence>
<dbReference type="Proteomes" id="UP000750711">
    <property type="component" value="Unassembled WGS sequence"/>
</dbReference>
<protein>
    <recommendedName>
        <fullName evidence="1">T6SS Phospholipase effector Tle1-like catalytic domain-containing protein</fullName>
    </recommendedName>
</protein>
<dbReference type="EMBL" id="JAGHQM010000171">
    <property type="protein sequence ID" value="KAH0564840.1"/>
    <property type="molecule type" value="Genomic_DNA"/>
</dbReference>
<evidence type="ECO:0000313" key="3">
    <source>
        <dbReference type="Proteomes" id="UP000750711"/>
    </source>
</evidence>
<organism evidence="2 3">
    <name type="scientific">Trichoglossum hirsutum</name>
    <dbReference type="NCBI Taxonomy" id="265104"/>
    <lineage>
        <taxon>Eukaryota</taxon>
        <taxon>Fungi</taxon>
        <taxon>Dikarya</taxon>
        <taxon>Ascomycota</taxon>
        <taxon>Pezizomycotina</taxon>
        <taxon>Geoglossomycetes</taxon>
        <taxon>Geoglossales</taxon>
        <taxon>Geoglossaceae</taxon>
        <taxon>Trichoglossum</taxon>
    </lineage>
</organism>
<dbReference type="Pfam" id="PF09994">
    <property type="entry name" value="T6SS_Tle1-like_cat"/>
    <property type="match status" value="1"/>
</dbReference>
<feature type="domain" description="T6SS Phospholipase effector Tle1-like catalytic" evidence="1">
    <location>
        <begin position="7"/>
        <end position="313"/>
    </location>
</feature>
<dbReference type="PANTHER" id="PTHR33840:SF1">
    <property type="entry name" value="TLE1 PHOSPHOLIPASE DOMAIN-CONTAINING PROTEIN"/>
    <property type="match status" value="1"/>
</dbReference>
<proteinExistence type="predicted"/>
<gene>
    <name evidence="2" type="ORF">GP486_001776</name>
</gene>
<dbReference type="PANTHER" id="PTHR33840">
    <property type="match status" value="1"/>
</dbReference>
<dbReference type="AlphaFoldDB" id="A0A9P8RSB7"/>
<comment type="caution">
    <text evidence="2">The sequence shown here is derived from an EMBL/GenBank/DDBJ whole genome shotgun (WGS) entry which is preliminary data.</text>
</comment>
<name>A0A9P8RSB7_9PEZI</name>
<dbReference type="InterPro" id="IPR029058">
    <property type="entry name" value="AB_hydrolase_fold"/>
</dbReference>